<evidence type="ECO:0000256" key="1">
    <source>
        <dbReference type="SAM" id="Phobius"/>
    </source>
</evidence>
<feature type="transmembrane region" description="Helical" evidence="1">
    <location>
        <begin position="325"/>
        <end position="345"/>
    </location>
</feature>
<protein>
    <recommendedName>
        <fullName evidence="4">Bacterial membrane protein YfhO</fullName>
    </recommendedName>
</protein>
<keyword evidence="1" id="KW-1133">Transmembrane helix</keyword>
<dbReference type="Proteomes" id="UP000034588">
    <property type="component" value="Unassembled WGS sequence"/>
</dbReference>
<feature type="transmembrane region" description="Helical" evidence="1">
    <location>
        <begin position="390"/>
        <end position="408"/>
    </location>
</feature>
<feature type="transmembrane region" description="Helical" evidence="1">
    <location>
        <begin position="253"/>
        <end position="271"/>
    </location>
</feature>
<feature type="transmembrane region" description="Helical" evidence="1">
    <location>
        <begin position="420"/>
        <end position="442"/>
    </location>
</feature>
<comment type="caution">
    <text evidence="2">The sequence shown here is derived from an EMBL/GenBank/DDBJ whole genome shotgun (WGS) entry which is preliminary data.</text>
</comment>
<name>A0A0G1VYE8_9BACT</name>
<feature type="transmembrane region" description="Helical" evidence="1">
    <location>
        <begin position="804"/>
        <end position="823"/>
    </location>
</feature>
<dbReference type="PANTHER" id="PTHR38454:SF1">
    <property type="entry name" value="INTEGRAL MEMBRANE PROTEIN"/>
    <property type="match status" value="1"/>
</dbReference>
<organism evidence="2 3">
    <name type="scientific">Candidatus Gottesmanbacteria bacterium GW2011_GWB1_49_7</name>
    <dbReference type="NCBI Taxonomy" id="1618448"/>
    <lineage>
        <taxon>Bacteria</taxon>
        <taxon>Candidatus Gottesmaniibacteriota</taxon>
    </lineage>
</organism>
<evidence type="ECO:0008006" key="4">
    <source>
        <dbReference type="Google" id="ProtNLM"/>
    </source>
</evidence>
<gene>
    <name evidence="2" type="ORF">UY48_C0020G0003</name>
</gene>
<reference evidence="2 3" key="1">
    <citation type="journal article" date="2015" name="Nature">
        <title>rRNA introns, odd ribosomes, and small enigmatic genomes across a large radiation of phyla.</title>
        <authorList>
            <person name="Brown C.T."/>
            <person name="Hug L.A."/>
            <person name="Thomas B.C."/>
            <person name="Sharon I."/>
            <person name="Castelle C.J."/>
            <person name="Singh A."/>
            <person name="Wilkins M.J."/>
            <person name="Williams K.H."/>
            <person name="Banfield J.F."/>
        </authorList>
    </citation>
    <scope>NUCLEOTIDE SEQUENCE [LARGE SCALE GENOMIC DNA]</scope>
</reference>
<sequence length="832" mass="94652">MKKFFSGPELFFIALGAAVILLIFRPYLLGHKILFPSNLLVSTYAPWKYEPVPEYPHGPPNKPIGFDDVRQFYPNRKFLRESLLKGIVPLWNPYIYSGTPFMAALDTSVWYPISWIAALLPIVEGWNFLVIIQPILSLWFMYLFLRSLKFERHIAAYGAFTYAFSGWMIVYWQEILVLEHSFLWLPLALYASNRLWQRPRDHLGLSLLIIALACSVFGGFLQMSIYVYGAVLGWNIFSLVMRRSDREARDSAMIILTGIAVSILIGGIQLIPSVEAFLLSPRGMADGGSTFQRNLLSLTHLITIIAPDYWGNPATYNYFGGNGFYFEKTIFVGVIPLLFALYGMFEVRKRTTVLFWTCMAIVTLSMGFALPTSWFPYTLHIPVLSNSYPTRIFAVTTFSLIVLSVYGLSAFLREPKRIRMLVLLSVLTLMIAVGYVVAASAWCILHQYRSPLCEGKIATVWNSVNHMVKFDLNLTNYATVTLRNLALPTMFILSGWILLMSSRISKRLLYIYVLCIVIASSFLFAQKYVYFSDRRFVYPHLAVTKKISTVAGYDRVWGYGNAFLEKNITQYYGWYSTDGYGNLSPARYAELLSTIVNDGKLGGVIRRSDTDMYEASERDSMSANPYRLRMMSLFGVRYVLEAKVGDLKDTRTTEERFPASLFTLAWQDDTWRLWQYTPALPRVIFATNYLVKNRTQDIVTALYDPHINLGDTVILEEEPGIALTTAKPTKAHADIVSYDANTVTIRTDSDADGFVLLTDNYYPGWVASVDGKREKVYRADYAFKAVFVTRGTHTVVFQYMPQSVIIGGVTTFGGIILFVALLFRKPRKRPVT</sequence>
<proteinExistence type="predicted"/>
<feature type="transmembrane region" description="Helical" evidence="1">
    <location>
        <begin position="109"/>
        <end position="142"/>
    </location>
</feature>
<keyword evidence="1" id="KW-0812">Transmembrane</keyword>
<feature type="transmembrane region" description="Helical" evidence="1">
    <location>
        <begin position="352"/>
        <end position="370"/>
    </location>
</feature>
<evidence type="ECO:0000313" key="3">
    <source>
        <dbReference type="Proteomes" id="UP000034588"/>
    </source>
</evidence>
<evidence type="ECO:0000313" key="2">
    <source>
        <dbReference type="EMBL" id="KKW11375.1"/>
    </source>
</evidence>
<dbReference type="AlphaFoldDB" id="A0A0G1VYE8"/>
<dbReference type="InterPro" id="IPR018580">
    <property type="entry name" value="Uncharacterised_YfhO"/>
</dbReference>
<dbReference type="PANTHER" id="PTHR38454">
    <property type="entry name" value="INTEGRAL MEMBRANE PROTEIN-RELATED"/>
    <property type="match status" value="1"/>
</dbReference>
<accession>A0A0G1VYE8</accession>
<dbReference type="Pfam" id="PF09586">
    <property type="entry name" value="YfhO"/>
    <property type="match status" value="1"/>
</dbReference>
<feature type="transmembrane region" description="Helical" evidence="1">
    <location>
        <begin position="154"/>
        <end position="172"/>
    </location>
</feature>
<feature type="transmembrane region" description="Helical" evidence="1">
    <location>
        <begin position="477"/>
        <end position="499"/>
    </location>
</feature>
<feature type="transmembrane region" description="Helical" evidence="1">
    <location>
        <begin position="508"/>
        <end position="525"/>
    </location>
</feature>
<keyword evidence="1" id="KW-0472">Membrane</keyword>
<dbReference type="EMBL" id="LCQD01000020">
    <property type="protein sequence ID" value="KKW11375.1"/>
    <property type="molecule type" value="Genomic_DNA"/>
</dbReference>